<evidence type="ECO:0000256" key="1">
    <source>
        <dbReference type="SAM" id="MobiDB-lite"/>
    </source>
</evidence>
<dbReference type="Proteomes" id="UP001519460">
    <property type="component" value="Unassembled WGS sequence"/>
</dbReference>
<sequence length="52" mass="5711">MPPKKKLKLVPGQSVLSFGLRPLETAIEHESSSVETELCVSDTDQPWASTDQ</sequence>
<feature type="compositionally biased region" description="Polar residues" evidence="1">
    <location>
        <begin position="42"/>
        <end position="52"/>
    </location>
</feature>
<reference evidence="2 3" key="1">
    <citation type="journal article" date="2023" name="Sci. Data">
        <title>Genome assembly of the Korean intertidal mud-creeper Batillaria attramentaria.</title>
        <authorList>
            <person name="Patra A.K."/>
            <person name="Ho P.T."/>
            <person name="Jun S."/>
            <person name="Lee S.J."/>
            <person name="Kim Y."/>
            <person name="Won Y.J."/>
        </authorList>
    </citation>
    <scope>NUCLEOTIDE SEQUENCE [LARGE SCALE GENOMIC DNA]</scope>
    <source>
        <strain evidence="2">Wonlab-2016</strain>
    </source>
</reference>
<organism evidence="2 3">
    <name type="scientific">Batillaria attramentaria</name>
    <dbReference type="NCBI Taxonomy" id="370345"/>
    <lineage>
        <taxon>Eukaryota</taxon>
        <taxon>Metazoa</taxon>
        <taxon>Spiralia</taxon>
        <taxon>Lophotrochozoa</taxon>
        <taxon>Mollusca</taxon>
        <taxon>Gastropoda</taxon>
        <taxon>Caenogastropoda</taxon>
        <taxon>Sorbeoconcha</taxon>
        <taxon>Cerithioidea</taxon>
        <taxon>Batillariidae</taxon>
        <taxon>Batillaria</taxon>
    </lineage>
</organism>
<name>A0ABD0JRM5_9CAEN</name>
<protein>
    <submittedName>
        <fullName evidence="2">Uncharacterized protein</fullName>
    </submittedName>
</protein>
<dbReference type="EMBL" id="JACVVK020000351">
    <property type="protein sequence ID" value="KAK7477406.1"/>
    <property type="molecule type" value="Genomic_DNA"/>
</dbReference>
<gene>
    <name evidence="2" type="ORF">BaRGS_00031382</name>
</gene>
<feature type="non-terminal residue" evidence="2">
    <location>
        <position position="52"/>
    </location>
</feature>
<proteinExistence type="predicted"/>
<accession>A0ABD0JRM5</accession>
<feature type="region of interest" description="Disordered" evidence="1">
    <location>
        <begin position="31"/>
        <end position="52"/>
    </location>
</feature>
<dbReference type="AlphaFoldDB" id="A0ABD0JRM5"/>
<comment type="caution">
    <text evidence="2">The sequence shown here is derived from an EMBL/GenBank/DDBJ whole genome shotgun (WGS) entry which is preliminary data.</text>
</comment>
<evidence type="ECO:0000313" key="3">
    <source>
        <dbReference type="Proteomes" id="UP001519460"/>
    </source>
</evidence>
<evidence type="ECO:0000313" key="2">
    <source>
        <dbReference type="EMBL" id="KAK7477406.1"/>
    </source>
</evidence>
<keyword evidence="3" id="KW-1185">Reference proteome</keyword>